<name>A0ABT0M0E9_9RHOB</name>
<evidence type="ECO:0000313" key="2">
    <source>
        <dbReference type="EMBL" id="MCL1628123.1"/>
    </source>
</evidence>
<keyword evidence="3" id="KW-1185">Reference proteome</keyword>
<feature type="region of interest" description="Disordered" evidence="1">
    <location>
        <begin position="124"/>
        <end position="147"/>
    </location>
</feature>
<sequence>MTRERPSDLPYPSCAQCAGIGIYAGPDWQYDLEDDLGFDVLKAVILAHGGREMHVKNTPEPATDALGQAKIWMSKRFGAGKIIVHFGPLARKNRVAWLIYTMLRDGASLAQIAEAANTTIRTVGRQKKRLQDMGALPAPDPSNTRRP</sequence>
<evidence type="ECO:0000313" key="3">
    <source>
        <dbReference type="Proteomes" id="UP001202550"/>
    </source>
</evidence>
<comment type="caution">
    <text evidence="2">The sequence shown here is derived from an EMBL/GenBank/DDBJ whole genome shotgun (WGS) entry which is preliminary data.</text>
</comment>
<dbReference type="RefSeq" id="WP_249057071.1">
    <property type="nucleotide sequence ID" value="NZ_JALZWP010000003.1"/>
</dbReference>
<gene>
    <name evidence="2" type="ORF">M3N55_05210</name>
</gene>
<proteinExistence type="predicted"/>
<accession>A0ABT0M0E9</accession>
<organism evidence="2 3">
    <name type="scientific">Roseinatronobacter domitianus</name>
    <dbReference type="NCBI Taxonomy" id="2940293"/>
    <lineage>
        <taxon>Bacteria</taxon>
        <taxon>Pseudomonadati</taxon>
        <taxon>Pseudomonadota</taxon>
        <taxon>Alphaproteobacteria</taxon>
        <taxon>Rhodobacterales</taxon>
        <taxon>Paracoccaceae</taxon>
        <taxon>Roseinatronobacter</taxon>
    </lineage>
</organism>
<dbReference type="EMBL" id="JALZWP010000003">
    <property type="protein sequence ID" value="MCL1628123.1"/>
    <property type="molecule type" value="Genomic_DNA"/>
</dbReference>
<dbReference type="Proteomes" id="UP001202550">
    <property type="component" value="Unassembled WGS sequence"/>
</dbReference>
<evidence type="ECO:0000256" key="1">
    <source>
        <dbReference type="SAM" id="MobiDB-lite"/>
    </source>
</evidence>
<protein>
    <submittedName>
        <fullName evidence="2">Uncharacterized protein</fullName>
    </submittedName>
</protein>
<reference evidence="2 3" key="1">
    <citation type="submission" date="2022-05" db="EMBL/GenBank/DDBJ databases">
        <title>Seasonal and diel survey of microbial diversity of the Tyrrhenian coast.</title>
        <authorList>
            <person name="Gattoni G."/>
            <person name="Corral P."/>
        </authorList>
    </citation>
    <scope>NUCLEOTIDE SEQUENCE [LARGE SCALE GENOMIC DNA]</scope>
    <source>
        <strain evidence="2 3">V10</strain>
    </source>
</reference>